<feature type="transmembrane region" description="Helical" evidence="2">
    <location>
        <begin position="209"/>
        <end position="236"/>
    </location>
</feature>
<dbReference type="Proteomes" id="UP000664521">
    <property type="component" value="Unassembled WGS sequence"/>
</dbReference>
<feature type="compositionally biased region" description="Polar residues" evidence="1">
    <location>
        <begin position="19"/>
        <end position="29"/>
    </location>
</feature>
<protein>
    <submittedName>
        <fullName evidence="3">Uncharacterized protein</fullName>
    </submittedName>
</protein>
<dbReference type="OrthoDB" id="2327445at2759"/>
<dbReference type="InterPro" id="IPR009571">
    <property type="entry name" value="SUR7/Rim9-like_fungi"/>
</dbReference>
<feature type="transmembrane region" description="Helical" evidence="2">
    <location>
        <begin position="180"/>
        <end position="203"/>
    </location>
</feature>
<dbReference type="GO" id="GO:0005886">
    <property type="term" value="C:plasma membrane"/>
    <property type="evidence" value="ECO:0007669"/>
    <property type="project" value="InterPro"/>
</dbReference>
<comment type="caution">
    <text evidence="3">The sequence shown here is derived from an EMBL/GenBank/DDBJ whole genome shotgun (WGS) entry which is preliminary data.</text>
</comment>
<organism evidence="3 4">
    <name type="scientific">Heterodermia speciosa</name>
    <dbReference type="NCBI Taxonomy" id="116794"/>
    <lineage>
        <taxon>Eukaryota</taxon>
        <taxon>Fungi</taxon>
        <taxon>Dikarya</taxon>
        <taxon>Ascomycota</taxon>
        <taxon>Pezizomycotina</taxon>
        <taxon>Lecanoromycetes</taxon>
        <taxon>OSLEUM clade</taxon>
        <taxon>Lecanoromycetidae</taxon>
        <taxon>Caliciales</taxon>
        <taxon>Physciaceae</taxon>
        <taxon>Heterodermia</taxon>
    </lineage>
</organism>
<accession>A0A8H3G2S8</accession>
<evidence type="ECO:0000256" key="1">
    <source>
        <dbReference type="SAM" id="MobiDB-lite"/>
    </source>
</evidence>
<feature type="transmembrane region" description="Helical" evidence="2">
    <location>
        <begin position="257"/>
        <end position="278"/>
    </location>
</feature>
<evidence type="ECO:0000313" key="3">
    <source>
        <dbReference type="EMBL" id="CAF9932061.1"/>
    </source>
</evidence>
<reference evidence="3" key="1">
    <citation type="submission" date="2021-03" db="EMBL/GenBank/DDBJ databases">
        <authorList>
            <person name="Tagirdzhanova G."/>
        </authorList>
    </citation>
    <scope>NUCLEOTIDE SEQUENCE</scope>
</reference>
<proteinExistence type="predicted"/>
<feature type="region of interest" description="Disordered" evidence="1">
    <location>
        <begin position="14"/>
        <end position="37"/>
    </location>
</feature>
<feature type="transmembrane region" description="Helical" evidence="2">
    <location>
        <begin position="48"/>
        <end position="68"/>
    </location>
</feature>
<evidence type="ECO:0000313" key="4">
    <source>
        <dbReference type="Proteomes" id="UP000664521"/>
    </source>
</evidence>
<sequence>MALPSFVPVRRKQFDAARSTESSPQNNTPPYGISPSKSTIKRATRTRLTFALLTSLCFLIALTFVILVEFGNISAHKPVVGSIWFMKLDLSNIIPASVPNASLINSIARTLGLHDFYQVGLWNFCEGYGDKVSECSKPRKLYWFNPVEIILNELLSGATIALPNEILTALGLVRHASHWMFALFLISAPLSFVCMLLTPLSVFSRWATLPIAVLSFLCALVTNAACILATALFVIFKNVIVSRGTDINIGAEIGTRMFVFMWIAAGSSLFGWLVQMGMCCCCASRRDVTIGRKVGTRSAYADGETPVHDRLVEEKKQHQGRRRWRMKKA</sequence>
<dbReference type="AlphaFoldDB" id="A0A8H3G2S8"/>
<dbReference type="PANTHER" id="PTHR28019">
    <property type="entry name" value="CELL MEMBRANE PROTEIN YLR413W-RELATED"/>
    <property type="match status" value="1"/>
</dbReference>
<dbReference type="GO" id="GO:0051285">
    <property type="term" value="C:cell cortex of cell tip"/>
    <property type="evidence" value="ECO:0007669"/>
    <property type="project" value="TreeGrafter"/>
</dbReference>
<keyword evidence="2" id="KW-0472">Membrane</keyword>
<evidence type="ECO:0000256" key="2">
    <source>
        <dbReference type="SAM" id="Phobius"/>
    </source>
</evidence>
<dbReference type="Pfam" id="PF06687">
    <property type="entry name" value="SUR7"/>
    <property type="match status" value="1"/>
</dbReference>
<name>A0A8H3G2S8_9LECA</name>
<dbReference type="InterPro" id="IPR052413">
    <property type="entry name" value="SUR7_domain"/>
</dbReference>
<dbReference type="EMBL" id="CAJPDS010000061">
    <property type="protein sequence ID" value="CAF9932061.1"/>
    <property type="molecule type" value="Genomic_DNA"/>
</dbReference>
<keyword evidence="4" id="KW-1185">Reference proteome</keyword>
<dbReference type="GO" id="GO:0031505">
    <property type="term" value="P:fungal-type cell wall organization"/>
    <property type="evidence" value="ECO:0007669"/>
    <property type="project" value="TreeGrafter"/>
</dbReference>
<gene>
    <name evidence="3" type="ORF">HETSPECPRED_008271</name>
</gene>
<dbReference type="PANTHER" id="PTHR28019:SF2">
    <property type="entry name" value="CELL MEMBRANE PROTEIN YLR413W-RELATED"/>
    <property type="match status" value="1"/>
</dbReference>
<keyword evidence="2" id="KW-1133">Transmembrane helix</keyword>
<keyword evidence="2" id="KW-0812">Transmembrane</keyword>